<protein>
    <submittedName>
        <fullName evidence="3">Endonuclease</fullName>
    </submittedName>
</protein>
<dbReference type="Pfam" id="PF01541">
    <property type="entry name" value="GIY-YIG"/>
    <property type="match status" value="1"/>
</dbReference>
<dbReference type="RefSeq" id="WP_095605749.1">
    <property type="nucleotide sequence ID" value="NZ_NSKE01000003.1"/>
</dbReference>
<reference evidence="3 4" key="1">
    <citation type="submission" date="2017-08" db="EMBL/GenBank/DDBJ databases">
        <title>Aliifodinibius alkalisoli sp. nov., isolated from saline alkaline soil.</title>
        <authorList>
            <person name="Liu D."/>
            <person name="Zhang G."/>
        </authorList>
    </citation>
    <scope>NUCLEOTIDE SEQUENCE [LARGE SCALE GENOMIC DNA]</scope>
    <source>
        <strain evidence="3 4">WN023</strain>
    </source>
</reference>
<dbReference type="InterPro" id="IPR050190">
    <property type="entry name" value="UPF0213_domain"/>
</dbReference>
<evidence type="ECO:0000313" key="3">
    <source>
        <dbReference type="EMBL" id="PAU94881.1"/>
    </source>
</evidence>
<evidence type="ECO:0000256" key="1">
    <source>
        <dbReference type="ARBA" id="ARBA00007435"/>
    </source>
</evidence>
<dbReference type="Proteomes" id="UP000218831">
    <property type="component" value="Unassembled WGS sequence"/>
</dbReference>
<feature type="domain" description="GIY-YIG" evidence="2">
    <location>
        <begin position="1"/>
        <end position="79"/>
    </location>
</feature>
<dbReference type="InterPro" id="IPR000305">
    <property type="entry name" value="GIY-YIG_endonuc"/>
</dbReference>
<evidence type="ECO:0000259" key="2">
    <source>
        <dbReference type="PROSITE" id="PS50164"/>
    </source>
</evidence>
<dbReference type="AlphaFoldDB" id="A0A2A2GBE1"/>
<proteinExistence type="inferred from homology"/>
<dbReference type="PROSITE" id="PS50164">
    <property type="entry name" value="GIY_YIG"/>
    <property type="match status" value="1"/>
</dbReference>
<dbReference type="GO" id="GO:0004519">
    <property type="term" value="F:endonuclease activity"/>
    <property type="evidence" value="ECO:0007669"/>
    <property type="project" value="UniProtKB-KW"/>
</dbReference>
<comment type="similarity">
    <text evidence="1">Belongs to the UPF0213 family.</text>
</comment>
<dbReference type="OrthoDB" id="1495241at2"/>
<dbReference type="SMART" id="SM00465">
    <property type="entry name" value="GIYc"/>
    <property type="match status" value="1"/>
</dbReference>
<gene>
    <name evidence="3" type="ORF">CK503_05260</name>
</gene>
<evidence type="ECO:0000313" key="4">
    <source>
        <dbReference type="Proteomes" id="UP000218831"/>
    </source>
</evidence>
<accession>A0A2A2GBE1</accession>
<name>A0A2A2GBE1_9BACT</name>
<dbReference type="PANTHER" id="PTHR34477:SF5">
    <property type="entry name" value="BSL5627 PROTEIN"/>
    <property type="match status" value="1"/>
</dbReference>
<dbReference type="SUPFAM" id="SSF82771">
    <property type="entry name" value="GIY-YIG endonuclease"/>
    <property type="match status" value="1"/>
</dbReference>
<keyword evidence="3" id="KW-0255">Endonuclease</keyword>
<dbReference type="PANTHER" id="PTHR34477">
    <property type="entry name" value="UPF0213 PROTEIN YHBQ"/>
    <property type="match status" value="1"/>
</dbReference>
<keyword evidence="3" id="KW-0540">Nuclease</keyword>
<dbReference type="Gene3D" id="3.40.1440.10">
    <property type="entry name" value="GIY-YIG endonuclease"/>
    <property type="match status" value="1"/>
</dbReference>
<organism evidence="3 4">
    <name type="scientific">Fodinibius salipaludis</name>
    <dbReference type="NCBI Taxonomy" id="2032627"/>
    <lineage>
        <taxon>Bacteria</taxon>
        <taxon>Pseudomonadati</taxon>
        <taxon>Balneolota</taxon>
        <taxon>Balneolia</taxon>
        <taxon>Balneolales</taxon>
        <taxon>Balneolaceae</taxon>
        <taxon>Fodinibius</taxon>
    </lineage>
</organism>
<keyword evidence="4" id="KW-1185">Reference proteome</keyword>
<sequence length="102" mass="12504">MPFYTYITTNPGRTTLYIGITKELSERLKEHYENRGDPETFAGRYYCYKLIYYETYRTAQKAIEREKELKKWRRDKKEILINNVNPGWKFLNYNDDFRVGRL</sequence>
<comment type="caution">
    <text evidence="3">The sequence shown here is derived from an EMBL/GenBank/DDBJ whole genome shotgun (WGS) entry which is preliminary data.</text>
</comment>
<dbReference type="InterPro" id="IPR035901">
    <property type="entry name" value="GIY-YIG_endonuc_sf"/>
</dbReference>
<dbReference type="EMBL" id="NSKE01000003">
    <property type="protein sequence ID" value="PAU94881.1"/>
    <property type="molecule type" value="Genomic_DNA"/>
</dbReference>
<keyword evidence="3" id="KW-0378">Hydrolase</keyword>